<keyword evidence="2" id="KW-0238">DNA-binding</keyword>
<dbReference type="Proteomes" id="UP000605427">
    <property type="component" value="Unassembled WGS sequence"/>
</dbReference>
<dbReference type="Gene3D" id="1.10.10.60">
    <property type="entry name" value="Homeodomain-like"/>
    <property type="match status" value="2"/>
</dbReference>
<keyword evidence="1" id="KW-0805">Transcription regulation</keyword>
<dbReference type="PROSITE" id="PS01124">
    <property type="entry name" value="HTH_ARAC_FAMILY_2"/>
    <property type="match status" value="1"/>
</dbReference>
<name>A0ABQ1ZZT5_9BACL</name>
<keyword evidence="6" id="KW-1185">Reference proteome</keyword>
<sequence length="284" mass="32119">MDWMTRMNAALDYIESRLTEEISYAEAAKKACCPAQHFQRMFALVTDIPLSEYIRRRRLTLAAFELQHSPSKVVDIALKFGYESPEAFARAFQQLHGTTPTQARSMGTTLKAYPRLTFQFILKGATEMNYRIEKAGAFRTVGEMLTVDTERAFEQIPLRWSEAAEDGLFGRLFEIGRFDAPIRGLLGVLAEGKWGQAETFDYHLAIASDAPLPEGMAELVFPEALWAVFSVPGSPNGLQEAWKRLYTEWLPSSPYELANLPAVEAYLPPEEKRNELWIPVISKS</sequence>
<dbReference type="SUPFAM" id="SSF46689">
    <property type="entry name" value="Homeodomain-like"/>
    <property type="match status" value="2"/>
</dbReference>
<dbReference type="InterPro" id="IPR011256">
    <property type="entry name" value="Reg_factor_effector_dom_sf"/>
</dbReference>
<dbReference type="InterPro" id="IPR029442">
    <property type="entry name" value="GyrI-like"/>
</dbReference>
<evidence type="ECO:0000313" key="5">
    <source>
        <dbReference type="EMBL" id="GGH81634.1"/>
    </source>
</evidence>
<dbReference type="InterPro" id="IPR009057">
    <property type="entry name" value="Homeodomain-like_sf"/>
</dbReference>
<evidence type="ECO:0000256" key="2">
    <source>
        <dbReference type="ARBA" id="ARBA00023125"/>
    </source>
</evidence>
<feature type="domain" description="HTH araC/xylS-type" evidence="4">
    <location>
        <begin position="8"/>
        <end position="106"/>
    </location>
</feature>
<proteinExistence type="predicted"/>
<accession>A0ABQ1ZZT5</accession>
<dbReference type="Pfam" id="PF06445">
    <property type="entry name" value="GyrI-like"/>
    <property type="match status" value="1"/>
</dbReference>
<comment type="caution">
    <text evidence="5">The sequence shown here is derived from an EMBL/GenBank/DDBJ whole genome shotgun (WGS) entry which is preliminary data.</text>
</comment>
<dbReference type="PANTHER" id="PTHR47504:SF5">
    <property type="entry name" value="RIGHT ORIGIN-BINDING PROTEIN"/>
    <property type="match status" value="1"/>
</dbReference>
<dbReference type="SMART" id="SM00871">
    <property type="entry name" value="AraC_E_bind"/>
    <property type="match status" value="1"/>
</dbReference>
<protein>
    <submittedName>
        <fullName evidence="5">AraC family transcriptional regulator</fullName>
    </submittedName>
</protein>
<dbReference type="InterPro" id="IPR018062">
    <property type="entry name" value="HTH_AraC-typ_CS"/>
</dbReference>
<organism evidence="5 6">
    <name type="scientific">Saccharibacillus endophyticus</name>
    <dbReference type="NCBI Taxonomy" id="2060666"/>
    <lineage>
        <taxon>Bacteria</taxon>
        <taxon>Bacillati</taxon>
        <taxon>Bacillota</taxon>
        <taxon>Bacilli</taxon>
        <taxon>Bacillales</taxon>
        <taxon>Paenibacillaceae</taxon>
        <taxon>Saccharibacillus</taxon>
    </lineage>
</organism>
<dbReference type="InterPro" id="IPR010499">
    <property type="entry name" value="AraC_E-bd"/>
</dbReference>
<dbReference type="RefSeq" id="WP_172245274.1">
    <property type="nucleotide sequence ID" value="NZ_BMDD01000004.1"/>
</dbReference>
<dbReference type="SUPFAM" id="SSF55136">
    <property type="entry name" value="Probable bacterial effector-binding domain"/>
    <property type="match status" value="1"/>
</dbReference>
<dbReference type="InterPro" id="IPR050959">
    <property type="entry name" value="MarA-like"/>
</dbReference>
<dbReference type="Pfam" id="PF12833">
    <property type="entry name" value="HTH_18"/>
    <property type="match status" value="1"/>
</dbReference>
<dbReference type="InterPro" id="IPR018060">
    <property type="entry name" value="HTH_AraC"/>
</dbReference>
<evidence type="ECO:0000313" key="6">
    <source>
        <dbReference type="Proteomes" id="UP000605427"/>
    </source>
</evidence>
<dbReference type="InterPro" id="IPR020449">
    <property type="entry name" value="Tscrpt_reg_AraC-type_HTH"/>
</dbReference>
<dbReference type="PANTHER" id="PTHR47504">
    <property type="entry name" value="RIGHT ORIGIN-BINDING PROTEIN"/>
    <property type="match status" value="1"/>
</dbReference>
<dbReference type="PRINTS" id="PR00032">
    <property type="entry name" value="HTHARAC"/>
</dbReference>
<reference evidence="6" key="1">
    <citation type="journal article" date="2019" name="Int. J. Syst. Evol. Microbiol.">
        <title>The Global Catalogue of Microorganisms (GCM) 10K type strain sequencing project: providing services to taxonomists for standard genome sequencing and annotation.</title>
        <authorList>
            <consortium name="The Broad Institute Genomics Platform"/>
            <consortium name="The Broad Institute Genome Sequencing Center for Infectious Disease"/>
            <person name="Wu L."/>
            <person name="Ma J."/>
        </authorList>
    </citation>
    <scope>NUCLEOTIDE SEQUENCE [LARGE SCALE GENOMIC DNA]</scope>
    <source>
        <strain evidence="6">CCM 8702</strain>
    </source>
</reference>
<gene>
    <name evidence="5" type="ORF">GCM10007362_31730</name>
</gene>
<dbReference type="EMBL" id="BMDD01000004">
    <property type="protein sequence ID" value="GGH81634.1"/>
    <property type="molecule type" value="Genomic_DNA"/>
</dbReference>
<dbReference type="Gene3D" id="3.20.80.10">
    <property type="entry name" value="Regulatory factor, effector binding domain"/>
    <property type="match status" value="1"/>
</dbReference>
<evidence type="ECO:0000256" key="1">
    <source>
        <dbReference type="ARBA" id="ARBA00023015"/>
    </source>
</evidence>
<evidence type="ECO:0000259" key="4">
    <source>
        <dbReference type="PROSITE" id="PS01124"/>
    </source>
</evidence>
<evidence type="ECO:0000256" key="3">
    <source>
        <dbReference type="ARBA" id="ARBA00023163"/>
    </source>
</evidence>
<dbReference type="SMART" id="SM00342">
    <property type="entry name" value="HTH_ARAC"/>
    <property type="match status" value="1"/>
</dbReference>
<keyword evidence="3" id="KW-0804">Transcription</keyword>
<dbReference type="PROSITE" id="PS00041">
    <property type="entry name" value="HTH_ARAC_FAMILY_1"/>
    <property type="match status" value="1"/>
</dbReference>